<proteinExistence type="inferred from homology"/>
<comment type="caution">
    <text evidence="4">The sequence shown here is derived from an EMBL/GenBank/DDBJ whole genome shotgun (WGS) entry which is preliminary data.</text>
</comment>
<comment type="similarity">
    <text evidence="1">Belongs to the universal stress protein A family.</text>
</comment>
<feature type="domain" description="UspA" evidence="3">
    <location>
        <begin position="11"/>
        <end position="139"/>
    </location>
</feature>
<evidence type="ECO:0000256" key="1">
    <source>
        <dbReference type="ARBA" id="ARBA00008791"/>
    </source>
</evidence>
<dbReference type="PRINTS" id="PR01438">
    <property type="entry name" value="UNVRSLSTRESS"/>
</dbReference>
<feature type="domain" description="UspA" evidence="3">
    <location>
        <begin position="151"/>
        <end position="273"/>
    </location>
</feature>
<evidence type="ECO:0000313" key="5">
    <source>
        <dbReference type="Proteomes" id="UP001595909"/>
    </source>
</evidence>
<dbReference type="PANTHER" id="PTHR46268">
    <property type="entry name" value="STRESS RESPONSE PROTEIN NHAX"/>
    <property type="match status" value="1"/>
</dbReference>
<dbReference type="Gene3D" id="3.40.50.620">
    <property type="entry name" value="HUPs"/>
    <property type="match status" value="2"/>
</dbReference>
<evidence type="ECO:0000256" key="2">
    <source>
        <dbReference type="SAM" id="MobiDB-lite"/>
    </source>
</evidence>
<dbReference type="InterPro" id="IPR014729">
    <property type="entry name" value="Rossmann-like_a/b/a_fold"/>
</dbReference>
<dbReference type="PANTHER" id="PTHR46268:SF6">
    <property type="entry name" value="UNIVERSAL STRESS PROTEIN UP12"/>
    <property type="match status" value="1"/>
</dbReference>
<evidence type="ECO:0000313" key="4">
    <source>
        <dbReference type="EMBL" id="MFC4834818.1"/>
    </source>
</evidence>
<protein>
    <submittedName>
        <fullName evidence="4">Universal stress protein</fullName>
    </submittedName>
</protein>
<reference evidence="5" key="1">
    <citation type="journal article" date="2019" name="Int. J. Syst. Evol. Microbiol.">
        <title>The Global Catalogue of Microorganisms (GCM) 10K type strain sequencing project: providing services to taxonomists for standard genome sequencing and annotation.</title>
        <authorList>
            <consortium name="The Broad Institute Genomics Platform"/>
            <consortium name="The Broad Institute Genome Sequencing Center for Infectious Disease"/>
            <person name="Wu L."/>
            <person name="Ma J."/>
        </authorList>
    </citation>
    <scope>NUCLEOTIDE SEQUENCE [LARGE SCALE GENOMIC DNA]</scope>
    <source>
        <strain evidence="5">CCUG 50347</strain>
    </source>
</reference>
<dbReference type="RefSeq" id="WP_274192450.1">
    <property type="nucleotide sequence ID" value="NZ_BAABHN010000043.1"/>
</dbReference>
<name>A0ABV9RM05_9PSEU</name>
<evidence type="ECO:0000259" key="3">
    <source>
        <dbReference type="Pfam" id="PF00582"/>
    </source>
</evidence>
<dbReference type="EMBL" id="JBHSIM010000043">
    <property type="protein sequence ID" value="MFC4834818.1"/>
    <property type="molecule type" value="Genomic_DNA"/>
</dbReference>
<keyword evidence="5" id="KW-1185">Reference proteome</keyword>
<accession>A0ABV9RM05</accession>
<dbReference type="SUPFAM" id="SSF52402">
    <property type="entry name" value="Adenine nucleotide alpha hydrolases-like"/>
    <property type="match status" value="2"/>
</dbReference>
<feature type="compositionally biased region" description="Basic and acidic residues" evidence="2">
    <location>
        <begin position="286"/>
        <end position="299"/>
    </location>
</feature>
<feature type="region of interest" description="Disordered" evidence="2">
    <location>
        <begin position="280"/>
        <end position="299"/>
    </location>
</feature>
<dbReference type="InterPro" id="IPR006016">
    <property type="entry name" value="UspA"/>
</dbReference>
<sequence>MVDHSQPPAGVVVGVDGSPATHGAVAWAAREAARRQVPLDLVQVLPPSERSHDEMRSPSGRAHALLEQARHAAHAVAPDLPVRLAVVDGVVGPALVATAAQARLLVLGARPSGGVADAGVGRTVARAMGHAACPVVVVPARWEPGVDEAAVIVGVDGSTEAEGAVAFGADVAQRTGSSLTAVTVAARSGGETDEDVRRHLAEGVAGTAGAHPDVPLREVVRRGQVAEKLLAEARDGAALLVVGSRGRGAVSGVLLGSTSQRVVHAASCPVAVLSPQAAVSWAHPEQSQHAERSEAGEAS</sequence>
<dbReference type="InterPro" id="IPR006015">
    <property type="entry name" value="Universal_stress_UspA"/>
</dbReference>
<dbReference type="Proteomes" id="UP001595909">
    <property type="component" value="Unassembled WGS sequence"/>
</dbReference>
<organism evidence="4 5">
    <name type="scientific">Actinomycetospora chibensis</name>
    <dbReference type="NCBI Taxonomy" id="663606"/>
    <lineage>
        <taxon>Bacteria</taxon>
        <taxon>Bacillati</taxon>
        <taxon>Actinomycetota</taxon>
        <taxon>Actinomycetes</taxon>
        <taxon>Pseudonocardiales</taxon>
        <taxon>Pseudonocardiaceae</taxon>
        <taxon>Actinomycetospora</taxon>
    </lineage>
</organism>
<dbReference type="Pfam" id="PF00582">
    <property type="entry name" value="Usp"/>
    <property type="match status" value="2"/>
</dbReference>
<gene>
    <name evidence="4" type="ORF">ACFPEL_20570</name>
</gene>